<sequence length="212" mass="21934">MNKKLAWAIVGLLGGVIVLSGCTSGPVGPVQRITAAIVASPGEGKAPLAVHFDASSSADPQGPLTDHLWDFGDGSPVVSGREIQHTYQRAGEYLVTLVVVGPSGTGRATAFVRALNNPPTASFTFLPVDPFEGESVTFDASGSSDPDNDIARYTWDFGDGGTGDGKIVSHTFSHPGQFLVMLTVTDAAGAQATTSRLVQVEDCSSGGCGRRR</sequence>
<dbReference type="InterPro" id="IPR013783">
    <property type="entry name" value="Ig-like_fold"/>
</dbReference>
<reference evidence="8" key="1">
    <citation type="submission" date="2018-12" db="EMBL/GenBank/DDBJ databases">
        <title>Complete genome sequence of an uncultured bacterium of the candidate phylum Bipolaricaulota.</title>
        <authorList>
            <person name="Kadnikov V.V."/>
            <person name="Mardanov A.V."/>
            <person name="Beletsky A.V."/>
            <person name="Frank Y.A."/>
            <person name="Karnachuk O.V."/>
            <person name="Ravin N.V."/>
        </authorList>
    </citation>
    <scope>NUCLEOTIDE SEQUENCE [LARGE SCALE GENOMIC DNA]</scope>
</reference>
<dbReference type="SUPFAM" id="SSF49299">
    <property type="entry name" value="PKD domain"/>
    <property type="match status" value="2"/>
</dbReference>
<dbReference type="InterPro" id="IPR000601">
    <property type="entry name" value="PKD_dom"/>
</dbReference>
<keyword evidence="4" id="KW-1133">Transmembrane helix</keyword>
<feature type="domain" description="PKD" evidence="6">
    <location>
        <begin position="119"/>
        <end position="201"/>
    </location>
</feature>
<evidence type="ECO:0000256" key="5">
    <source>
        <dbReference type="ARBA" id="ARBA00023136"/>
    </source>
</evidence>
<keyword evidence="3" id="KW-0677">Repeat</keyword>
<dbReference type="Pfam" id="PF18911">
    <property type="entry name" value="PKD_4"/>
    <property type="match status" value="2"/>
</dbReference>
<gene>
    <name evidence="7" type="ORF">BIP78_0504</name>
</gene>
<dbReference type="AlphaFoldDB" id="A0A410FTL1"/>
<evidence type="ECO:0000256" key="2">
    <source>
        <dbReference type="ARBA" id="ARBA00022692"/>
    </source>
</evidence>
<dbReference type="PROSITE" id="PS51257">
    <property type="entry name" value="PROKAR_LIPOPROTEIN"/>
    <property type="match status" value="1"/>
</dbReference>
<dbReference type="CDD" id="cd00146">
    <property type="entry name" value="PKD"/>
    <property type="match status" value="2"/>
</dbReference>
<dbReference type="PANTHER" id="PTHR46730:SF1">
    <property type="entry name" value="PLAT DOMAIN-CONTAINING PROTEIN"/>
    <property type="match status" value="1"/>
</dbReference>
<dbReference type="PROSITE" id="PS50093">
    <property type="entry name" value="PKD"/>
    <property type="match status" value="2"/>
</dbReference>
<evidence type="ECO:0000256" key="1">
    <source>
        <dbReference type="ARBA" id="ARBA00004141"/>
    </source>
</evidence>
<dbReference type="InterPro" id="IPR022409">
    <property type="entry name" value="PKD/Chitinase_dom"/>
</dbReference>
<dbReference type="GO" id="GO:0005261">
    <property type="term" value="F:monoatomic cation channel activity"/>
    <property type="evidence" value="ECO:0007669"/>
    <property type="project" value="TreeGrafter"/>
</dbReference>
<accession>A0A410FTL1</accession>
<name>A0A410FTL1_BIPS1</name>
<dbReference type="EMBL" id="CP034928">
    <property type="protein sequence ID" value="QAA76270.1"/>
    <property type="molecule type" value="Genomic_DNA"/>
</dbReference>
<proteinExistence type="predicted"/>
<comment type="subcellular location">
    <subcellularLocation>
        <location evidence="1">Membrane</location>
        <topology evidence="1">Multi-pass membrane protein</topology>
    </subcellularLocation>
</comment>
<keyword evidence="5" id="KW-0472">Membrane</keyword>
<dbReference type="Gene3D" id="2.60.40.10">
    <property type="entry name" value="Immunoglobulins"/>
    <property type="match status" value="2"/>
</dbReference>
<feature type="domain" description="PKD" evidence="6">
    <location>
        <begin position="33"/>
        <end position="112"/>
    </location>
</feature>
<evidence type="ECO:0000256" key="4">
    <source>
        <dbReference type="ARBA" id="ARBA00022989"/>
    </source>
</evidence>
<evidence type="ECO:0000313" key="7">
    <source>
        <dbReference type="EMBL" id="QAA76270.1"/>
    </source>
</evidence>
<dbReference type="KEGG" id="bih:BIP78_0504"/>
<dbReference type="InterPro" id="IPR035986">
    <property type="entry name" value="PKD_dom_sf"/>
</dbReference>
<protein>
    <submittedName>
        <fullName evidence="7">Beta-hexosaminidase</fullName>
    </submittedName>
</protein>
<dbReference type="Proteomes" id="UP000287233">
    <property type="component" value="Chromosome"/>
</dbReference>
<keyword evidence="2" id="KW-0812">Transmembrane</keyword>
<dbReference type="SMART" id="SM00089">
    <property type="entry name" value="PKD"/>
    <property type="match status" value="2"/>
</dbReference>
<evidence type="ECO:0000313" key="8">
    <source>
        <dbReference type="Proteomes" id="UP000287233"/>
    </source>
</evidence>
<organism evidence="7 8">
    <name type="scientific">Bipolaricaulis sibiricus</name>
    <dbReference type="NCBI Taxonomy" id="2501609"/>
    <lineage>
        <taxon>Bacteria</taxon>
        <taxon>Candidatus Bipolaricaulota</taxon>
        <taxon>Candidatus Bipolaricaulia</taxon>
        <taxon>Candidatus Bipolaricaulales</taxon>
        <taxon>Candidatus Bipolaricaulaceae</taxon>
        <taxon>Candidatus Bipolaricaulis</taxon>
    </lineage>
</organism>
<dbReference type="GO" id="GO:0005886">
    <property type="term" value="C:plasma membrane"/>
    <property type="evidence" value="ECO:0007669"/>
    <property type="project" value="TreeGrafter"/>
</dbReference>
<evidence type="ECO:0000256" key="3">
    <source>
        <dbReference type="ARBA" id="ARBA00022737"/>
    </source>
</evidence>
<dbReference type="GO" id="GO:0006816">
    <property type="term" value="P:calcium ion transport"/>
    <property type="evidence" value="ECO:0007669"/>
    <property type="project" value="TreeGrafter"/>
</dbReference>
<dbReference type="PANTHER" id="PTHR46730">
    <property type="entry name" value="POLYCYSTIN-1"/>
    <property type="match status" value="1"/>
</dbReference>
<evidence type="ECO:0000259" key="6">
    <source>
        <dbReference type="PROSITE" id="PS50093"/>
    </source>
</evidence>